<name>A0A8J5CT08_CHIOP</name>
<comment type="caution">
    <text evidence="2">The sequence shown here is derived from an EMBL/GenBank/DDBJ whole genome shotgun (WGS) entry which is preliminary data.</text>
</comment>
<evidence type="ECO:0000256" key="1">
    <source>
        <dbReference type="SAM" id="MobiDB-lite"/>
    </source>
</evidence>
<protein>
    <submittedName>
        <fullName evidence="2">Uncharacterized protein</fullName>
    </submittedName>
</protein>
<evidence type="ECO:0000313" key="2">
    <source>
        <dbReference type="EMBL" id="KAG0719655.1"/>
    </source>
</evidence>
<evidence type="ECO:0000313" key="3">
    <source>
        <dbReference type="Proteomes" id="UP000770661"/>
    </source>
</evidence>
<dbReference type="Proteomes" id="UP000770661">
    <property type="component" value="Unassembled WGS sequence"/>
</dbReference>
<reference evidence="2" key="1">
    <citation type="submission" date="2020-07" db="EMBL/GenBank/DDBJ databases">
        <title>The High-quality genome of the commercially important snow crab, Chionoecetes opilio.</title>
        <authorList>
            <person name="Jeong J.-H."/>
            <person name="Ryu S."/>
        </authorList>
    </citation>
    <scope>NUCLEOTIDE SEQUENCE</scope>
    <source>
        <strain evidence="2">MADBK_172401_WGS</strain>
        <tissue evidence="2">Digestive gland</tissue>
    </source>
</reference>
<organism evidence="2 3">
    <name type="scientific">Chionoecetes opilio</name>
    <name type="common">Atlantic snow crab</name>
    <name type="synonym">Cancer opilio</name>
    <dbReference type="NCBI Taxonomy" id="41210"/>
    <lineage>
        <taxon>Eukaryota</taxon>
        <taxon>Metazoa</taxon>
        <taxon>Ecdysozoa</taxon>
        <taxon>Arthropoda</taxon>
        <taxon>Crustacea</taxon>
        <taxon>Multicrustacea</taxon>
        <taxon>Malacostraca</taxon>
        <taxon>Eumalacostraca</taxon>
        <taxon>Eucarida</taxon>
        <taxon>Decapoda</taxon>
        <taxon>Pleocyemata</taxon>
        <taxon>Brachyura</taxon>
        <taxon>Eubrachyura</taxon>
        <taxon>Majoidea</taxon>
        <taxon>Majidae</taxon>
        <taxon>Chionoecetes</taxon>
    </lineage>
</organism>
<gene>
    <name evidence="2" type="ORF">GWK47_007178</name>
</gene>
<feature type="region of interest" description="Disordered" evidence="1">
    <location>
        <begin position="1"/>
        <end position="76"/>
    </location>
</feature>
<proteinExistence type="predicted"/>
<accession>A0A8J5CT08</accession>
<keyword evidence="3" id="KW-1185">Reference proteome</keyword>
<sequence length="76" mass="8112">MSRGITGTAAYTSDKATEPEPASGSDRCSEGERAQKELPAAPQQGRAQRLTEAGKEHSRRHLRDAGRGRTGAPLHT</sequence>
<feature type="compositionally biased region" description="Basic and acidic residues" evidence="1">
    <location>
        <begin position="27"/>
        <end position="36"/>
    </location>
</feature>
<dbReference type="AlphaFoldDB" id="A0A8J5CT08"/>
<dbReference type="EMBL" id="JACEEZ010014159">
    <property type="protein sequence ID" value="KAG0719655.1"/>
    <property type="molecule type" value="Genomic_DNA"/>
</dbReference>